<dbReference type="Pfam" id="PF01612">
    <property type="entry name" value="DNA_pol_A_exo1"/>
    <property type="match status" value="1"/>
</dbReference>
<dbReference type="SUPFAM" id="SSF53098">
    <property type="entry name" value="Ribonuclease H-like"/>
    <property type="match status" value="1"/>
</dbReference>
<dbReference type="AlphaFoldDB" id="A0AAV1SAR6"/>
<keyword evidence="1" id="KW-0540">Nuclease</keyword>
<dbReference type="GO" id="GO:0006139">
    <property type="term" value="P:nucleobase-containing compound metabolic process"/>
    <property type="evidence" value="ECO:0007669"/>
    <property type="project" value="InterPro"/>
</dbReference>
<dbReference type="PANTHER" id="PTHR13620:SF80">
    <property type="entry name" value="3'-5' EXONUCLEASE DOMAIN-CONTAINING PROTEIN"/>
    <property type="match status" value="1"/>
</dbReference>
<accession>A0AAV1SAR6</accession>
<dbReference type="EMBL" id="CAWUPB010001173">
    <property type="protein sequence ID" value="CAK7348564.1"/>
    <property type="molecule type" value="Genomic_DNA"/>
</dbReference>
<keyword evidence="5" id="KW-1185">Reference proteome</keyword>
<evidence type="ECO:0000256" key="1">
    <source>
        <dbReference type="ARBA" id="ARBA00022722"/>
    </source>
</evidence>
<sequence length="287" mass="33414">MEITVELINKSIRDPDYRYDGYTVQVENHRILTVVSGWDHFVSKWIKQVSKTNNSASSSSSNSLIVGVSADKQYVSGRKGSENYNPYNLLQLCVGSHCLLYHLPNPYDYCTCKALRNFFSNPKVIAVGVNIKHIAKQLEEEHEIKFKNVIDVSELAMKEVGKEFVNLNLSKFDLDKLAKALLGKHKDVVRPEEKVEWFTKTPYCYMYEDPEMTDEKVKLATVDAYLCFLMGWELFYNVDDCKLNVARALKDRMKKESKYPKKIQRKQKTKILKRSMMMDYTVDDTYY</sequence>
<dbReference type="Proteomes" id="UP001314170">
    <property type="component" value="Unassembled WGS sequence"/>
</dbReference>
<proteinExistence type="predicted"/>
<dbReference type="InterPro" id="IPR036397">
    <property type="entry name" value="RNaseH_sf"/>
</dbReference>
<dbReference type="Gene3D" id="3.30.420.10">
    <property type="entry name" value="Ribonuclease H-like superfamily/Ribonuclease H"/>
    <property type="match status" value="1"/>
</dbReference>
<dbReference type="InterPro" id="IPR012337">
    <property type="entry name" value="RNaseH-like_sf"/>
</dbReference>
<dbReference type="GO" id="GO:0003676">
    <property type="term" value="F:nucleic acid binding"/>
    <property type="evidence" value="ECO:0007669"/>
    <property type="project" value="InterPro"/>
</dbReference>
<protein>
    <recommendedName>
        <fullName evidence="3">3'-5' exonuclease domain-containing protein</fullName>
    </recommendedName>
</protein>
<comment type="caution">
    <text evidence="4">The sequence shown here is derived from an EMBL/GenBank/DDBJ whole genome shotgun (WGS) entry which is preliminary data.</text>
</comment>
<evidence type="ECO:0000256" key="2">
    <source>
        <dbReference type="ARBA" id="ARBA00022801"/>
    </source>
</evidence>
<dbReference type="InterPro" id="IPR002562">
    <property type="entry name" value="3'-5'_exonuclease_dom"/>
</dbReference>
<keyword evidence="2" id="KW-0378">Hydrolase</keyword>
<dbReference type="GO" id="GO:0005737">
    <property type="term" value="C:cytoplasm"/>
    <property type="evidence" value="ECO:0007669"/>
    <property type="project" value="TreeGrafter"/>
</dbReference>
<feature type="domain" description="3'-5' exonuclease" evidence="3">
    <location>
        <begin position="88"/>
        <end position="187"/>
    </location>
</feature>
<dbReference type="InterPro" id="IPR051132">
    <property type="entry name" value="3-5_Exonuclease_domain"/>
</dbReference>
<dbReference type="GO" id="GO:0005634">
    <property type="term" value="C:nucleus"/>
    <property type="evidence" value="ECO:0007669"/>
    <property type="project" value="TreeGrafter"/>
</dbReference>
<dbReference type="PANTHER" id="PTHR13620">
    <property type="entry name" value="3-5 EXONUCLEASE"/>
    <property type="match status" value="1"/>
</dbReference>
<evidence type="ECO:0000313" key="5">
    <source>
        <dbReference type="Proteomes" id="UP001314170"/>
    </source>
</evidence>
<reference evidence="4 5" key="1">
    <citation type="submission" date="2024-01" db="EMBL/GenBank/DDBJ databases">
        <authorList>
            <person name="Waweru B."/>
        </authorList>
    </citation>
    <scope>NUCLEOTIDE SEQUENCE [LARGE SCALE GENOMIC DNA]</scope>
</reference>
<organism evidence="4 5">
    <name type="scientific">Dovyalis caffra</name>
    <dbReference type="NCBI Taxonomy" id="77055"/>
    <lineage>
        <taxon>Eukaryota</taxon>
        <taxon>Viridiplantae</taxon>
        <taxon>Streptophyta</taxon>
        <taxon>Embryophyta</taxon>
        <taxon>Tracheophyta</taxon>
        <taxon>Spermatophyta</taxon>
        <taxon>Magnoliopsida</taxon>
        <taxon>eudicotyledons</taxon>
        <taxon>Gunneridae</taxon>
        <taxon>Pentapetalae</taxon>
        <taxon>rosids</taxon>
        <taxon>fabids</taxon>
        <taxon>Malpighiales</taxon>
        <taxon>Salicaceae</taxon>
        <taxon>Flacourtieae</taxon>
        <taxon>Dovyalis</taxon>
    </lineage>
</organism>
<gene>
    <name evidence="4" type="ORF">DCAF_LOCUS21265</name>
</gene>
<name>A0AAV1SAR6_9ROSI</name>
<evidence type="ECO:0000313" key="4">
    <source>
        <dbReference type="EMBL" id="CAK7348564.1"/>
    </source>
</evidence>
<evidence type="ECO:0000259" key="3">
    <source>
        <dbReference type="Pfam" id="PF01612"/>
    </source>
</evidence>
<dbReference type="GO" id="GO:0008408">
    <property type="term" value="F:3'-5' exonuclease activity"/>
    <property type="evidence" value="ECO:0007669"/>
    <property type="project" value="InterPro"/>
</dbReference>